<keyword evidence="2" id="KW-1185">Reference proteome</keyword>
<reference evidence="1" key="2">
    <citation type="submission" date="2020-09" db="EMBL/GenBank/DDBJ databases">
        <authorList>
            <person name="Sun Q."/>
            <person name="Kim S."/>
        </authorList>
    </citation>
    <scope>NUCLEOTIDE SEQUENCE</scope>
    <source>
        <strain evidence="1">KCTC 22169</strain>
    </source>
</reference>
<evidence type="ECO:0000313" key="1">
    <source>
        <dbReference type="EMBL" id="GGX39138.1"/>
    </source>
</evidence>
<dbReference type="RefSeq" id="WP_189606612.1">
    <property type="nucleotide sequence ID" value="NZ_BMXR01000001.1"/>
</dbReference>
<dbReference type="AlphaFoldDB" id="A0A918K044"/>
<comment type="caution">
    <text evidence="1">The sequence shown here is derived from an EMBL/GenBank/DDBJ whole genome shotgun (WGS) entry which is preliminary data.</text>
</comment>
<dbReference type="EMBL" id="BMXR01000001">
    <property type="protein sequence ID" value="GGX39138.1"/>
    <property type="molecule type" value="Genomic_DNA"/>
</dbReference>
<name>A0A918K044_9GAMM</name>
<proteinExistence type="predicted"/>
<keyword evidence="1" id="KW-0503">Monooxygenase</keyword>
<gene>
    <name evidence="1" type="ORF">GCM10007392_01810</name>
</gene>
<reference evidence="1" key="1">
    <citation type="journal article" date="2014" name="Int. J. Syst. Evol. Microbiol.">
        <title>Complete genome sequence of Corynebacterium casei LMG S-19264T (=DSM 44701T), isolated from a smear-ripened cheese.</title>
        <authorList>
            <consortium name="US DOE Joint Genome Institute (JGI-PGF)"/>
            <person name="Walter F."/>
            <person name="Albersmeier A."/>
            <person name="Kalinowski J."/>
            <person name="Ruckert C."/>
        </authorList>
    </citation>
    <scope>NUCLEOTIDE SEQUENCE</scope>
    <source>
        <strain evidence="1">KCTC 22169</strain>
    </source>
</reference>
<accession>A0A918K044</accession>
<organism evidence="1 2">
    <name type="scientific">Saccharospirillum salsuginis</name>
    <dbReference type="NCBI Taxonomy" id="418750"/>
    <lineage>
        <taxon>Bacteria</taxon>
        <taxon>Pseudomonadati</taxon>
        <taxon>Pseudomonadota</taxon>
        <taxon>Gammaproteobacteria</taxon>
        <taxon>Oceanospirillales</taxon>
        <taxon>Saccharospirillaceae</taxon>
        <taxon>Saccharospirillum</taxon>
    </lineage>
</organism>
<protein>
    <submittedName>
        <fullName evidence="1">Antibiotic biosynthesis monooxygenase</fullName>
    </submittedName>
</protein>
<sequence length="106" mass="12481">MAIKRIWHGWTTRDNADKYQSVLLNEVIPGIEAKQITGFRKIEVLRKDNGEEIEFVTIMTFDSLQNVKDFQGEDYTRCYVPDVAQAVLKRWDQHSTHYDAIDTRDF</sequence>
<dbReference type="Proteomes" id="UP000626148">
    <property type="component" value="Unassembled WGS sequence"/>
</dbReference>
<dbReference type="GO" id="GO:0004497">
    <property type="term" value="F:monooxygenase activity"/>
    <property type="evidence" value="ECO:0007669"/>
    <property type="project" value="UniProtKB-KW"/>
</dbReference>
<evidence type="ECO:0000313" key="2">
    <source>
        <dbReference type="Proteomes" id="UP000626148"/>
    </source>
</evidence>
<keyword evidence="1" id="KW-0560">Oxidoreductase</keyword>